<reference evidence="2 3" key="1">
    <citation type="submission" date="2024-05" db="EMBL/GenBank/DDBJ databases">
        <title>A draft genome resource for the thread blight pathogen Marasmius tenuissimus strain MS-2.</title>
        <authorList>
            <person name="Yulfo-Soto G.E."/>
            <person name="Baruah I.K."/>
            <person name="Amoako-Attah I."/>
            <person name="Bukari Y."/>
            <person name="Meinhardt L.W."/>
            <person name="Bailey B.A."/>
            <person name="Cohen S.P."/>
        </authorList>
    </citation>
    <scope>NUCLEOTIDE SEQUENCE [LARGE SCALE GENOMIC DNA]</scope>
    <source>
        <strain evidence="2 3">MS-2</strain>
    </source>
</reference>
<accession>A0ABR2ZBN4</accession>
<gene>
    <name evidence="2" type="ORF">AAF712_014621</name>
</gene>
<proteinExistence type="predicted"/>
<dbReference type="EMBL" id="JBBXMP010000284">
    <property type="protein sequence ID" value="KAL0058693.1"/>
    <property type="molecule type" value="Genomic_DNA"/>
</dbReference>
<evidence type="ECO:0000313" key="3">
    <source>
        <dbReference type="Proteomes" id="UP001437256"/>
    </source>
</evidence>
<comment type="caution">
    <text evidence="2">The sequence shown here is derived from an EMBL/GenBank/DDBJ whole genome shotgun (WGS) entry which is preliminary data.</text>
</comment>
<sequence length="287" mass="32478">MGKNVLCQVEYDVDFFQRSVDNWSTNFGYQNSDNQEFSTNIFSKIMGGRYGTLLGPKGNHYLGPNPEDPNRITNSTPVKQVIVLGTPSFCTPPLAMYFHNQVVVLDDMRNADAHEEMEDQLTFDVKEIIKDYSLEDEPCLITLHSSQIYTVEKGNPSPTRPVSRKPMRKRHVNGSTMTESGEGTENAPVQLSTTDTSVLNLEDTARGRPFQDHELPGSDHICVGAKYSPWVIPGYGGDRFWQRIAQTIQLDWRNVKGELIPPWKVYQAVIKTIQVLRRSDIEVSKPI</sequence>
<feature type="region of interest" description="Disordered" evidence="1">
    <location>
        <begin position="151"/>
        <end position="192"/>
    </location>
</feature>
<feature type="compositionally biased region" description="Polar residues" evidence="1">
    <location>
        <begin position="173"/>
        <end position="192"/>
    </location>
</feature>
<feature type="compositionally biased region" description="Basic residues" evidence="1">
    <location>
        <begin position="162"/>
        <end position="172"/>
    </location>
</feature>
<evidence type="ECO:0000313" key="2">
    <source>
        <dbReference type="EMBL" id="KAL0058693.1"/>
    </source>
</evidence>
<evidence type="ECO:0000256" key="1">
    <source>
        <dbReference type="SAM" id="MobiDB-lite"/>
    </source>
</evidence>
<keyword evidence="3" id="KW-1185">Reference proteome</keyword>
<dbReference type="Proteomes" id="UP001437256">
    <property type="component" value="Unassembled WGS sequence"/>
</dbReference>
<name>A0ABR2ZBN4_9AGAR</name>
<organism evidence="2 3">
    <name type="scientific">Marasmius tenuissimus</name>
    <dbReference type="NCBI Taxonomy" id="585030"/>
    <lineage>
        <taxon>Eukaryota</taxon>
        <taxon>Fungi</taxon>
        <taxon>Dikarya</taxon>
        <taxon>Basidiomycota</taxon>
        <taxon>Agaricomycotina</taxon>
        <taxon>Agaricomycetes</taxon>
        <taxon>Agaricomycetidae</taxon>
        <taxon>Agaricales</taxon>
        <taxon>Marasmiineae</taxon>
        <taxon>Marasmiaceae</taxon>
        <taxon>Marasmius</taxon>
    </lineage>
</organism>
<protein>
    <submittedName>
        <fullName evidence="2">Uncharacterized protein</fullName>
    </submittedName>
</protein>